<evidence type="ECO:0000313" key="2">
    <source>
        <dbReference type="Proteomes" id="UP000324800"/>
    </source>
</evidence>
<dbReference type="Proteomes" id="UP000324800">
    <property type="component" value="Unassembled WGS sequence"/>
</dbReference>
<evidence type="ECO:0000313" key="1">
    <source>
        <dbReference type="EMBL" id="KAA6366993.1"/>
    </source>
</evidence>
<proteinExistence type="predicted"/>
<gene>
    <name evidence="1" type="ORF">EZS28_037481</name>
</gene>
<organism evidence="1 2">
    <name type="scientific">Streblomastix strix</name>
    <dbReference type="NCBI Taxonomy" id="222440"/>
    <lineage>
        <taxon>Eukaryota</taxon>
        <taxon>Metamonada</taxon>
        <taxon>Preaxostyla</taxon>
        <taxon>Oxymonadida</taxon>
        <taxon>Streblomastigidae</taxon>
        <taxon>Streblomastix</taxon>
    </lineage>
</organism>
<name>A0A5J4UA02_9EUKA</name>
<comment type="caution">
    <text evidence="1">The sequence shown here is derived from an EMBL/GenBank/DDBJ whole genome shotgun (WGS) entry which is preliminary data.</text>
</comment>
<protein>
    <submittedName>
        <fullName evidence="1">Uncharacterized protein</fullName>
    </submittedName>
</protein>
<accession>A0A5J4UA02</accession>
<dbReference type="AlphaFoldDB" id="A0A5J4UA02"/>
<sequence>MVAICKDSQKLLKTSICAREQAIVESNSLIVQCIANSVTVSLLESIVQGMLHCGVFIDISVAELDAKAQIETVPPTATLFLSNSI</sequence>
<dbReference type="EMBL" id="SNRW01018793">
    <property type="protein sequence ID" value="KAA6366993.1"/>
    <property type="molecule type" value="Genomic_DNA"/>
</dbReference>
<reference evidence="1 2" key="1">
    <citation type="submission" date="2019-03" db="EMBL/GenBank/DDBJ databases">
        <title>Single cell metagenomics reveals metabolic interactions within the superorganism composed of flagellate Streblomastix strix and complex community of Bacteroidetes bacteria on its surface.</title>
        <authorList>
            <person name="Treitli S.C."/>
            <person name="Kolisko M."/>
            <person name="Husnik F."/>
            <person name="Keeling P."/>
            <person name="Hampl V."/>
        </authorList>
    </citation>
    <scope>NUCLEOTIDE SEQUENCE [LARGE SCALE GENOMIC DNA]</scope>
    <source>
        <strain evidence="1">ST1C</strain>
    </source>
</reference>